<name>B3VZZ5_ADIVA</name>
<evidence type="ECO:0000313" key="5">
    <source>
        <dbReference type="EMBL" id="ACF16061.1"/>
    </source>
</evidence>
<dbReference type="GO" id="GO:0005654">
    <property type="term" value="C:nucleoplasm"/>
    <property type="evidence" value="ECO:0007669"/>
    <property type="project" value="TreeGrafter"/>
</dbReference>
<dbReference type="AlphaFoldDB" id="B3VZZ5"/>
<evidence type="ECO:0000256" key="1">
    <source>
        <dbReference type="ARBA" id="ARBA00022603"/>
    </source>
</evidence>
<feature type="domain" description="SAM-dependent MTase TRM10-type" evidence="4">
    <location>
        <begin position="37"/>
        <end position="225"/>
    </location>
</feature>
<dbReference type="GO" id="GO:0000049">
    <property type="term" value="F:tRNA binding"/>
    <property type="evidence" value="ECO:0007669"/>
    <property type="project" value="TreeGrafter"/>
</dbReference>
<dbReference type="PROSITE" id="PS51675">
    <property type="entry name" value="SAM_MT_TRM10"/>
    <property type="match status" value="1"/>
</dbReference>
<organism evidence="5">
    <name type="scientific">Adineta vaga</name>
    <name type="common">Rotifer</name>
    <name type="synonym">Callidina vaga</name>
    <dbReference type="NCBI Taxonomy" id="104782"/>
    <lineage>
        <taxon>Eukaryota</taxon>
        <taxon>Metazoa</taxon>
        <taxon>Spiralia</taxon>
        <taxon>Gnathifera</taxon>
        <taxon>Rotifera</taxon>
        <taxon>Eurotatoria</taxon>
        <taxon>Bdelloidea</taxon>
        <taxon>Adinetida</taxon>
        <taxon>Adinetidae</taxon>
        <taxon>Adineta</taxon>
    </lineage>
</organism>
<dbReference type="EMBL" id="EU831279">
    <property type="protein sequence ID" value="ACF16061.1"/>
    <property type="molecule type" value="Genomic_DNA"/>
</dbReference>
<evidence type="ECO:0000259" key="4">
    <source>
        <dbReference type="PROSITE" id="PS51675"/>
    </source>
</evidence>
<dbReference type="GO" id="GO:0005739">
    <property type="term" value="C:mitochondrion"/>
    <property type="evidence" value="ECO:0007669"/>
    <property type="project" value="TreeGrafter"/>
</dbReference>
<dbReference type="Gene3D" id="3.40.1280.30">
    <property type="match status" value="1"/>
</dbReference>
<proteinExistence type="predicted"/>
<evidence type="ECO:0000256" key="3">
    <source>
        <dbReference type="ARBA" id="ARBA00022691"/>
    </source>
</evidence>
<dbReference type="GO" id="GO:0097745">
    <property type="term" value="P:mitochondrial tRNA 5'-end processing"/>
    <property type="evidence" value="ECO:0007669"/>
    <property type="project" value="TreeGrafter"/>
</dbReference>
<dbReference type="InterPro" id="IPR038459">
    <property type="entry name" value="MT_TRM10-typ_sf"/>
</dbReference>
<reference evidence="5" key="1">
    <citation type="journal article" date="2009" name="Mol. Biol. Evol.">
        <title>Degenerate tetraploidy was established before bdelloid rotifer families diverged.</title>
        <authorList>
            <person name="Hur J.H."/>
            <person name="Van Doninck K."/>
            <person name="Mandigo M.L."/>
            <person name="Meselson M."/>
        </authorList>
    </citation>
    <scope>NUCLEOTIDE SEQUENCE</scope>
</reference>
<dbReference type="GO" id="GO:0008168">
    <property type="term" value="F:methyltransferase activity"/>
    <property type="evidence" value="ECO:0007669"/>
    <property type="project" value="UniProtKB-KW"/>
</dbReference>
<keyword evidence="3" id="KW-0949">S-adenosyl-L-methionine</keyword>
<dbReference type="PANTHER" id="PTHR13563:SF5">
    <property type="entry name" value="TRNA METHYLTRANSFERASE 10 HOMOLOG C"/>
    <property type="match status" value="1"/>
</dbReference>
<accession>B3VZZ5</accession>
<protein>
    <submittedName>
        <fullName evidence="5">tRNA methyltransferase</fullName>
    </submittedName>
</protein>
<dbReference type="InterPro" id="IPR007356">
    <property type="entry name" value="tRNA_m1G_MeTrfase_euk"/>
</dbReference>
<dbReference type="GO" id="GO:0032259">
    <property type="term" value="P:methylation"/>
    <property type="evidence" value="ECO:0007669"/>
    <property type="project" value="UniProtKB-KW"/>
</dbReference>
<dbReference type="PANTHER" id="PTHR13563">
    <property type="entry name" value="TRNA (GUANINE-9-) METHYLTRANSFERASE"/>
    <property type="match status" value="1"/>
</dbReference>
<keyword evidence="1 5" id="KW-0489">Methyltransferase</keyword>
<dbReference type="GO" id="GO:0070131">
    <property type="term" value="P:positive regulation of mitochondrial translation"/>
    <property type="evidence" value="ECO:0007669"/>
    <property type="project" value="TreeGrafter"/>
</dbReference>
<evidence type="ECO:0000256" key="2">
    <source>
        <dbReference type="ARBA" id="ARBA00022679"/>
    </source>
</evidence>
<keyword evidence="2 5" id="KW-0808">Transferase</keyword>
<dbReference type="InterPro" id="IPR028564">
    <property type="entry name" value="MT_TRM10-typ"/>
</dbReference>
<sequence>MIFQIHYRIHSRCLSSVRQFHIFRNPEHFSNLQRQLRQTKLAIAARLTEYIVIDCSFSNEYNPNENYYQRLQLKIHSCFTSLYRYHSPSFVILCNVCTDESAKSLRNSPYCQATSLSYLDLFPRESLVYLSPDSPNIMNEYEHNMIYVLGGIFQKTKTERLTFEKAQAEQIRHQSLPLQKYLKFSSNASPVLSLNQVYNILMTLKHTNNNWFEALKCIPERCLAR</sequence>